<evidence type="ECO:0000256" key="1">
    <source>
        <dbReference type="SAM" id="Phobius"/>
    </source>
</evidence>
<dbReference type="PANTHER" id="PTHR40465:SF1">
    <property type="entry name" value="DUF6534 DOMAIN-CONTAINING PROTEIN"/>
    <property type="match status" value="1"/>
</dbReference>
<dbReference type="AlphaFoldDB" id="A0A409W2T8"/>
<keyword evidence="1" id="KW-1133">Transmembrane helix</keyword>
<keyword evidence="1" id="KW-0812">Transmembrane</keyword>
<organism evidence="3 4">
    <name type="scientific">Gymnopilus dilepis</name>
    <dbReference type="NCBI Taxonomy" id="231916"/>
    <lineage>
        <taxon>Eukaryota</taxon>
        <taxon>Fungi</taxon>
        <taxon>Dikarya</taxon>
        <taxon>Basidiomycota</taxon>
        <taxon>Agaricomycotina</taxon>
        <taxon>Agaricomycetes</taxon>
        <taxon>Agaricomycetidae</taxon>
        <taxon>Agaricales</taxon>
        <taxon>Agaricineae</taxon>
        <taxon>Hymenogastraceae</taxon>
        <taxon>Gymnopilus</taxon>
    </lineage>
</organism>
<evidence type="ECO:0000313" key="4">
    <source>
        <dbReference type="Proteomes" id="UP000284706"/>
    </source>
</evidence>
<dbReference type="PANTHER" id="PTHR40465">
    <property type="entry name" value="CHROMOSOME 1, WHOLE GENOME SHOTGUN SEQUENCE"/>
    <property type="match status" value="1"/>
</dbReference>
<dbReference type="Pfam" id="PF20152">
    <property type="entry name" value="DUF6534"/>
    <property type="match status" value="1"/>
</dbReference>
<dbReference type="OrthoDB" id="3270417at2759"/>
<accession>A0A409W2T8</accession>
<feature type="transmembrane region" description="Helical" evidence="1">
    <location>
        <begin position="91"/>
        <end position="114"/>
    </location>
</feature>
<proteinExistence type="predicted"/>
<dbReference type="InParanoid" id="A0A409W2T8"/>
<evidence type="ECO:0000259" key="2">
    <source>
        <dbReference type="Pfam" id="PF20152"/>
    </source>
</evidence>
<feature type="transmembrane region" description="Helical" evidence="1">
    <location>
        <begin position="160"/>
        <end position="178"/>
    </location>
</feature>
<dbReference type="EMBL" id="NHYE01005438">
    <property type="protein sequence ID" value="PPQ72813.1"/>
    <property type="molecule type" value="Genomic_DNA"/>
</dbReference>
<name>A0A409W2T8_9AGAR</name>
<keyword evidence="4" id="KW-1185">Reference proteome</keyword>
<dbReference type="InterPro" id="IPR045339">
    <property type="entry name" value="DUF6534"/>
</dbReference>
<feature type="domain" description="DUF6534" evidence="2">
    <location>
        <begin position="102"/>
        <end position="185"/>
    </location>
</feature>
<feature type="transmembrane region" description="Helical" evidence="1">
    <location>
        <begin position="134"/>
        <end position="154"/>
    </location>
</feature>
<dbReference type="STRING" id="231916.A0A409W2T8"/>
<keyword evidence="1" id="KW-0472">Membrane</keyword>
<gene>
    <name evidence="3" type="ORF">CVT26_003333</name>
</gene>
<reference evidence="3 4" key="1">
    <citation type="journal article" date="2018" name="Evol. Lett.">
        <title>Horizontal gene cluster transfer increased hallucinogenic mushroom diversity.</title>
        <authorList>
            <person name="Reynolds H.T."/>
            <person name="Vijayakumar V."/>
            <person name="Gluck-Thaler E."/>
            <person name="Korotkin H.B."/>
            <person name="Matheny P.B."/>
            <person name="Slot J.C."/>
        </authorList>
    </citation>
    <scope>NUCLEOTIDE SEQUENCE [LARGE SCALE GENOMIC DNA]</scope>
    <source>
        <strain evidence="3 4">SRW20</strain>
    </source>
</reference>
<dbReference type="Proteomes" id="UP000284706">
    <property type="component" value="Unassembled WGS sequence"/>
</dbReference>
<comment type="caution">
    <text evidence="3">The sequence shown here is derived from an EMBL/GenBank/DDBJ whole genome shotgun (WGS) entry which is preliminary data.</text>
</comment>
<evidence type="ECO:0000313" key="3">
    <source>
        <dbReference type="EMBL" id="PPQ72813.1"/>
    </source>
</evidence>
<sequence>MEVTLSNTVGAGFLGYTASLSFRPTGTTVIINSIGYFRKLQLVDTVHMGMTIHTVYYYVIENFGNIFALEEVVWYSLSAWSDLSQPNVASIVKATFACITGIDNILAIAMCYFLQKSRSSFSSTNHRIVAVIHYVLVSGALTSAASLVVLVTFLTMPNNLIFIGITFFLAKLYINSYIAMLNARQPKREESYSGGRIMHLHSASGQMDDPSNKEVVQLSAIGARVAIKEASSGELKRSKVPIASNIQTGEVIDIKVHRTEERIVDDSKGSSYWSAV</sequence>
<protein>
    <recommendedName>
        <fullName evidence="2">DUF6534 domain-containing protein</fullName>
    </recommendedName>
</protein>